<accession>A0A5B9MRD7</accession>
<evidence type="ECO:0000313" key="2">
    <source>
        <dbReference type="EMBL" id="QEG02445.1"/>
    </source>
</evidence>
<dbReference type="AlphaFoldDB" id="A0A5B9MRD7"/>
<feature type="chain" id="PRO_5022830613" description="Secreted protein" evidence="1">
    <location>
        <begin position="19"/>
        <end position="66"/>
    </location>
</feature>
<organism evidence="2 3">
    <name type="scientific">Stieleria maiorica</name>
    <dbReference type="NCBI Taxonomy" id="2795974"/>
    <lineage>
        <taxon>Bacteria</taxon>
        <taxon>Pseudomonadati</taxon>
        <taxon>Planctomycetota</taxon>
        <taxon>Planctomycetia</taxon>
        <taxon>Pirellulales</taxon>
        <taxon>Pirellulaceae</taxon>
        <taxon>Stieleria</taxon>
    </lineage>
</organism>
<dbReference type="PROSITE" id="PS51257">
    <property type="entry name" value="PROKAR_LIPOPROTEIN"/>
    <property type="match status" value="1"/>
</dbReference>
<evidence type="ECO:0008006" key="4">
    <source>
        <dbReference type="Google" id="ProtNLM"/>
    </source>
</evidence>
<sequence precursor="true">MRSLVATSFLAVFFLSLAGCPSPPADAISGAEQSEVEEYLAREAADQAALAGEMEAGLKTTPAKKK</sequence>
<protein>
    <recommendedName>
        <fullName evidence="4">Secreted protein</fullName>
    </recommendedName>
</protein>
<proteinExistence type="predicted"/>
<dbReference type="RefSeq" id="WP_147871385.1">
    <property type="nucleotide sequence ID" value="NZ_CP036264.1"/>
</dbReference>
<evidence type="ECO:0000313" key="3">
    <source>
        <dbReference type="Proteomes" id="UP000321353"/>
    </source>
</evidence>
<dbReference type="KEGG" id="smam:Mal15_65660"/>
<dbReference type="EMBL" id="CP036264">
    <property type="protein sequence ID" value="QEG02445.1"/>
    <property type="molecule type" value="Genomic_DNA"/>
</dbReference>
<reference evidence="2 3" key="1">
    <citation type="submission" date="2019-02" db="EMBL/GenBank/DDBJ databases">
        <title>Planctomycetal bacteria perform biofilm scaping via a novel small molecule.</title>
        <authorList>
            <person name="Jeske O."/>
            <person name="Boedeker C."/>
            <person name="Wiegand S."/>
            <person name="Breitling P."/>
            <person name="Kallscheuer N."/>
            <person name="Jogler M."/>
            <person name="Rohde M."/>
            <person name="Petersen J."/>
            <person name="Medema M.H."/>
            <person name="Surup F."/>
            <person name="Jogler C."/>
        </authorList>
    </citation>
    <scope>NUCLEOTIDE SEQUENCE [LARGE SCALE GENOMIC DNA]</scope>
    <source>
        <strain evidence="2 3">Mal15</strain>
    </source>
</reference>
<dbReference type="Proteomes" id="UP000321353">
    <property type="component" value="Chromosome"/>
</dbReference>
<keyword evidence="3" id="KW-1185">Reference proteome</keyword>
<evidence type="ECO:0000256" key="1">
    <source>
        <dbReference type="SAM" id="SignalP"/>
    </source>
</evidence>
<keyword evidence="1" id="KW-0732">Signal</keyword>
<name>A0A5B9MRD7_9BACT</name>
<gene>
    <name evidence="2" type="ORF">Mal15_65660</name>
</gene>
<feature type="signal peptide" evidence="1">
    <location>
        <begin position="1"/>
        <end position="18"/>
    </location>
</feature>